<name>A0A1H4FYJ9_9FLAO</name>
<keyword evidence="2" id="KW-1185">Reference proteome</keyword>
<dbReference type="Proteomes" id="UP000198951">
    <property type="component" value="Unassembled WGS sequence"/>
</dbReference>
<evidence type="ECO:0000313" key="1">
    <source>
        <dbReference type="EMBL" id="SEB01900.1"/>
    </source>
</evidence>
<sequence length="400" mass="47116">MIQTKYPLEWFDCLIVQELNPRSGVLRSISLAESKELVTHIVKESRRIQIQIKQEVFSVRKKRQFRLLVRKYHSSFIYLLDCSIENQQHEHFKEPHLHYIGVTITSVLEDLISFVENRFYKYLSLDVRVPITYQIVSKREMLAKLDRFKSNNVMSYDTEKPLQLVISKLYQKVVSEHSNKSTYREIVYRKELLNALTNDTLELVQSSTYSVADEILICFNFNCQEYSTYLKNRILLQLDHYDKVGDRLAAILLIYKEFGQLYCKPKRMFDPQEPHLKEVLHTWFQHEIRYLEQQIKTKEEAVVVTTSQSDITVIDSNLKMECDLSCDQIALILRAADESRVVKARSMSQVFKSIVPYLSTPFKKELSYQSVRSKSYNAEDRDKAVAIKTLEKMITKINGY</sequence>
<organism evidence="1 2">
    <name type="scientific">Flavobacterium gillisiae</name>
    <dbReference type="NCBI Taxonomy" id="150146"/>
    <lineage>
        <taxon>Bacteria</taxon>
        <taxon>Pseudomonadati</taxon>
        <taxon>Bacteroidota</taxon>
        <taxon>Flavobacteriia</taxon>
        <taxon>Flavobacteriales</taxon>
        <taxon>Flavobacteriaceae</taxon>
        <taxon>Flavobacterium</taxon>
    </lineage>
</organism>
<evidence type="ECO:0000313" key="2">
    <source>
        <dbReference type="Proteomes" id="UP000198951"/>
    </source>
</evidence>
<dbReference type="STRING" id="150146.SAMN05443667_11586"/>
<dbReference type="AlphaFoldDB" id="A0A1H4FYJ9"/>
<proteinExistence type="predicted"/>
<gene>
    <name evidence="1" type="ORF">SAMN05443667_11586</name>
</gene>
<dbReference type="OrthoDB" id="636834at2"/>
<reference evidence="2" key="1">
    <citation type="submission" date="2016-10" db="EMBL/GenBank/DDBJ databases">
        <authorList>
            <person name="Varghese N."/>
            <person name="Submissions S."/>
        </authorList>
    </citation>
    <scope>NUCLEOTIDE SEQUENCE [LARGE SCALE GENOMIC DNA]</scope>
    <source>
        <strain evidence="2">DSM 22376</strain>
    </source>
</reference>
<accession>A0A1H4FYJ9</accession>
<protein>
    <submittedName>
        <fullName evidence="1">Uncharacterized protein</fullName>
    </submittedName>
</protein>
<dbReference type="RefSeq" id="WP_091093259.1">
    <property type="nucleotide sequence ID" value="NZ_FNRD01000015.1"/>
</dbReference>
<dbReference type="EMBL" id="FNRD01000015">
    <property type="protein sequence ID" value="SEB01900.1"/>
    <property type="molecule type" value="Genomic_DNA"/>
</dbReference>